<accession>A0A0X8JDF7</accession>
<organism evidence="3 4">
    <name type="scientific">Actinomyces radicidentis</name>
    <dbReference type="NCBI Taxonomy" id="111015"/>
    <lineage>
        <taxon>Bacteria</taxon>
        <taxon>Bacillati</taxon>
        <taxon>Actinomycetota</taxon>
        <taxon>Actinomycetes</taxon>
        <taxon>Actinomycetales</taxon>
        <taxon>Actinomycetaceae</taxon>
        <taxon>Actinomyces</taxon>
    </lineage>
</organism>
<keyword evidence="4" id="KW-1185">Reference proteome</keyword>
<feature type="transmembrane region" description="Helical" evidence="2">
    <location>
        <begin position="84"/>
        <end position="102"/>
    </location>
</feature>
<feature type="region of interest" description="Disordered" evidence="1">
    <location>
        <begin position="1"/>
        <end position="20"/>
    </location>
</feature>
<dbReference type="AlphaFoldDB" id="A0A0X8JDF7"/>
<dbReference type="EMBL" id="CP014228">
    <property type="protein sequence ID" value="AMD86383.1"/>
    <property type="molecule type" value="Genomic_DNA"/>
</dbReference>
<name>A0A0X8JDF7_ACTRD</name>
<keyword evidence="2" id="KW-0472">Membrane</keyword>
<gene>
    <name evidence="3" type="ORF">AXF14_00645</name>
</gene>
<feature type="transmembrane region" description="Helical" evidence="2">
    <location>
        <begin position="143"/>
        <end position="164"/>
    </location>
</feature>
<proteinExistence type="predicted"/>
<feature type="compositionally biased region" description="Low complexity" evidence="1">
    <location>
        <begin position="7"/>
        <end position="20"/>
    </location>
</feature>
<feature type="compositionally biased region" description="Basic residues" evidence="1">
    <location>
        <begin position="215"/>
        <end position="224"/>
    </location>
</feature>
<feature type="transmembrane region" description="Helical" evidence="2">
    <location>
        <begin position="47"/>
        <end position="72"/>
    </location>
</feature>
<sequence>MTARDTASASASASAPLGRAGRAARARRALVRRLPRHLSRTQVLVRAVGALVLVATAAALGTPTVLLLITVLGAACAAIAPESAAWPATAAVVVLAWALGGHDPASPGALALALALLTEHTSLVIASAGPARAVVPGRVIRRAAARALVIAAITALTWALLALAPAGTRAPGWAVLAALAVLGAGVLALTGTRPGRAQQGRRRRRPPYDPDHQPARHHHPRSAP</sequence>
<dbReference type="KEGG" id="ard:AXF14_00645"/>
<evidence type="ECO:0000256" key="1">
    <source>
        <dbReference type="SAM" id="MobiDB-lite"/>
    </source>
</evidence>
<reference evidence="4" key="1">
    <citation type="submission" date="2016-02" db="EMBL/GenBank/DDBJ databases">
        <authorList>
            <person name="Holder M.E."/>
            <person name="Ajami N.J."/>
            <person name="Petrosino J.F."/>
        </authorList>
    </citation>
    <scope>NUCLEOTIDE SEQUENCE [LARGE SCALE GENOMIC DNA]</scope>
    <source>
        <strain evidence="4">CCUG 36733</strain>
    </source>
</reference>
<feature type="transmembrane region" description="Helical" evidence="2">
    <location>
        <begin position="170"/>
        <end position="192"/>
    </location>
</feature>
<evidence type="ECO:0000256" key="2">
    <source>
        <dbReference type="SAM" id="Phobius"/>
    </source>
</evidence>
<evidence type="ECO:0000313" key="3">
    <source>
        <dbReference type="EMBL" id="AMD86383.1"/>
    </source>
</evidence>
<protein>
    <submittedName>
        <fullName evidence="3">Uncharacterized protein</fullName>
    </submittedName>
</protein>
<keyword evidence="2" id="KW-0812">Transmembrane</keyword>
<feature type="region of interest" description="Disordered" evidence="1">
    <location>
        <begin position="192"/>
        <end position="224"/>
    </location>
</feature>
<keyword evidence="2" id="KW-1133">Transmembrane helix</keyword>
<dbReference type="STRING" id="111015.AXF14_00645"/>
<dbReference type="Proteomes" id="UP000065220">
    <property type="component" value="Chromosome"/>
</dbReference>
<dbReference type="RefSeq" id="WP_067939077.1">
    <property type="nucleotide sequence ID" value="NZ_CP014228.1"/>
</dbReference>
<evidence type="ECO:0000313" key="4">
    <source>
        <dbReference type="Proteomes" id="UP000065220"/>
    </source>
</evidence>